<name>A0A8C0WH93_CASCN</name>
<evidence type="ECO:0000256" key="1">
    <source>
        <dbReference type="ARBA" id="ARBA00008637"/>
    </source>
</evidence>
<dbReference type="SMART" id="SM00409">
    <property type="entry name" value="IG"/>
    <property type="match status" value="1"/>
</dbReference>
<dbReference type="InterPro" id="IPR036179">
    <property type="entry name" value="Ig-like_dom_sf"/>
</dbReference>
<comment type="similarity">
    <text evidence="1">Belongs to the immunoglobulin superfamily.</text>
</comment>
<dbReference type="GO" id="GO:0042100">
    <property type="term" value="P:B cell proliferation"/>
    <property type="evidence" value="ECO:0007669"/>
    <property type="project" value="UniProtKB-ARBA"/>
</dbReference>
<dbReference type="SUPFAM" id="SSF48726">
    <property type="entry name" value="Immunoglobulin"/>
    <property type="match status" value="1"/>
</dbReference>
<evidence type="ECO:0000313" key="7">
    <source>
        <dbReference type="Ensembl" id="ENSCCNP00000010841.1"/>
    </source>
</evidence>
<dbReference type="AlphaFoldDB" id="A0A8C0WH93"/>
<dbReference type="InterPro" id="IPR050150">
    <property type="entry name" value="IgV_Light_Chain"/>
</dbReference>
<evidence type="ECO:0000256" key="2">
    <source>
        <dbReference type="ARBA" id="ARBA00022729"/>
    </source>
</evidence>
<dbReference type="Pfam" id="PF07686">
    <property type="entry name" value="V-set"/>
    <property type="match status" value="1"/>
</dbReference>
<keyword evidence="3" id="KW-1015">Disulfide bond</keyword>
<dbReference type="SMART" id="SM00406">
    <property type="entry name" value="IGv"/>
    <property type="match status" value="1"/>
</dbReference>
<keyword evidence="4" id="KW-0393">Immunoglobulin domain</keyword>
<comment type="function">
    <text evidence="5">Associates with the Ig-mu chain to form a molecular complex that is expressed on the surface of pre-B-cells. This complex presumably regulates Ig gene rearrangements in the early steps of B-cell differentiation.</text>
</comment>
<dbReference type="InterPro" id="IPR013106">
    <property type="entry name" value="Ig_V-set"/>
</dbReference>
<dbReference type="Gene3D" id="2.60.40.10">
    <property type="entry name" value="Immunoglobulins"/>
    <property type="match status" value="1"/>
</dbReference>
<dbReference type="InterPro" id="IPR007110">
    <property type="entry name" value="Ig-like_dom"/>
</dbReference>
<dbReference type="InterPro" id="IPR013783">
    <property type="entry name" value="Ig-like_fold"/>
</dbReference>
<evidence type="ECO:0000256" key="5">
    <source>
        <dbReference type="ARBA" id="ARBA00057887"/>
    </source>
</evidence>
<evidence type="ECO:0000256" key="4">
    <source>
        <dbReference type="ARBA" id="ARBA00023319"/>
    </source>
</evidence>
<sequence length="156" mass="17008">MPQGKSLPQIRTLWLRFPRSNQIQPGSTLYCDVSGFAGSLSQPVLTQPPSLSASLGTTERLTCTLSSGFSVSNYRIHWHQKNPGSSPRFLLSYSSDSNKYQGPGVPDRFSGSKDVSANAGVLHISGLASEDDADYYCSKEETTHTMEENPCQLFIG</sequence>
<evidence type="ECO:0000256" key="3">
    <source>
        <dbReference type="ARBA" id="ARBA00023157"/>
    </source>
</evidence>
<feature type="domain" description="Ig-like" evidence="6">
    <location>
        <begin position="43"/>
        <end position="147"/>
    </location>
</feature>
<dbReference type="Ensembl" id="ENSCCNT00000014204.1">
    <property type="protein sequence ID" value="ENSCCNP00000010841.1"/>
    <property type="gene ID" value="ENSCCNG00000011257.1"/>
</dbReference>
<dbReference type="PROSITE" id="PS50835">
    <property type="entry name" value="IG_LIKE"/>
    <property type="match status" value="1"/>
</dbReference>
<dbReference type="InterPro" id="IPR003599">
    <property type="entry name" value="Ig_sub"/>
</dbReference>
<dbReference type="PANTHER" id="PTHR23267">
    <property type="entry name" value="IMMUNOGLOBULIN LIGHT CHAIN"/>
    <property type="match status" value="1"/>
</dbReference>
<reference evidence="7" key="1">
    <citation type="submission" date="2023-09" db="UniProtKB">
        <authorList>
            <consortium name="Ensembl"/>
        </authorList>
    </citation>
    <scope>IDENTIFICATION</scope>
</reference>
<evidence type="ECO:0000259" key="6">
    <source>
        <dbReference type="PROSITE" id="PS50835"/>
    </source>
</evidence>
<organism evidence="7">
    <name type="scientific">Castor canadensis</name>
    <name type="common">American beaver</name>
    <dbReference type="NCBI Taxonomy" id="51338"/>
    <lineage>
        <taxon>Eukaryota</taxon>
        <taxon>Metazoa</taxon>
        <taxon>Chordata</taxon>
        <taxon>Craniata</taxon>
        <taxon>Vertebrata</taxon>
        <taxon>Euteleostomi</taxon>
        <taxon>Mammalia</taxon>
        <taxon>Eutheria</taxon>
        <taxon>Euarchontoglires</taxon>
        <taxon>Glires</taxon>
        <taxon>Rodentia</taxon>
        <taxon>Castorimorpha</taxon>
        <taxon>Castoridae</taxon>
        <taxon>Castor</taxon>
    </lineage>
</organism>
<keyword evidence="2" id="KW-0732">Signal</keyword>
<proteinExistence type="inferred from homology"/>
<protein>
    <recommendedName>
        <fullName evidence="6">Ig-like domain-containing protein</fullName>
    </recommendedName>
</protein>
<dbReference type="FunFam" id="2.60.40.10:FF:000721">
    <property type="entry name" value="Immunoglobulin lambda variable 5-45"/>
    <property type="match status" value="1"/>
</dbReference>
<accession>A0A8C0WH93</accession>